<sequence>MQQTTNVAFMINSLEGGGAERVMCKLLAIMEAYFKEQQLSVYLILLDDLPEAHRCPDYVNKITLDTQGSLVKGYQLAKQKLDAINPQFCISFLTRSNMLNVAIARQVGFQAILSERVNTSSHFSGGLKDTISKWMVKMSYPRAQRVIAVSEGVRADLIANFNVAPDHLDVIYNPYDIAQIERLAAEPVTDLPAKPFIIGTGRLVKNKNFSLLLEALAQSTLTDDLLILGQGDQLTALKAQAAALGIADRVHFAGFRENPYPYLKHARFFVSTSNAEGFPNAIVEAMCLGKAVIATNCESGPAEILSGQYPLQVSGFTEQPYGCLCETNHVEGVAAALNHLDNADQLARYSAQSALRAQDFSNAIFREKIIQVINPAAGQYKESHYVPAG</sequence>
<dbReference type="RefSeq" id="WP_117315542.1">
    <property type="nucleotide sequence ID" value="NZ_CP031769.1"/>
</dbReference>
<reference evidence="3 4" key="1">
    <citation type="submission" date="2018-08" db="EMBL/GenBank/DDBJ databases">
        <title>Salinimonas sediminis sp. nov., a piezophilic bacterium isolated from a deep-sea sediment sample from the New Britain Trench.</title>
        <authorList>
            <person name="Cao J."/>
        </authorList>
    </citation>
    <scope>NUCLEOTIDE SEQUENCE [LARGE SCALE GENOMIC DNA]</scope>
    <source>
        <strain evidence="3 4">N102</strain>
    </source>
</reference>
<dbReference type="InterPro" id="IPR001296">
    <property type="entry name" value="Glyco_trans_1"/>
</dbReference>
<dbReference type="InterPro" id="IPR028098">
    <property type="entry name" value="Glyco_trans_4-like_N"/>
</dbReference>
<dbReference type="CDD" id="cd03811">
    <property type="entry name" value="GT4_GT28_WabH-like"/>
    <property type="match status" value="1"/>
</dbReference>
<feature type="domain" description="Glycosyltransferase subfamily 4-like N-terminal" evidence="2">
    <location>
        <begin position="124"/>
        <end position="178"/>
    </location>
</feature>
<proteinExistence type="predicted"/>
<dbReference type="EMBL" id="CP031769">
    <property type="protein sequence ID" value="AXR05534.1"/>
    <property type="molecule type" value="Genomic_DNA"/>
</dbReference>
<feature type="domain" description="Glycosyl transferase family 1" evidence="1">
    <location>
        <begin position="194"/>
        <end position="338"/>
    </location>
</feature>
<dbReference type="PANTHER" id="PTHR12526">
    <property type="entry name" value="GLYCOSYLTRANSFERASE"/>
    <property type="match status" value="1"/>
</dbReference>
<gene>
    <name evidence="3" type="ORF">D0Y50_03590</name>
</gene>
<dbReference type="Gene3D" id="3.40.50.2000">
    <property type="entry name" value="Glycogen Phosphorylase B"/>
    <property type="match status" value="2"/>
</dbReference>
<accession>A0A346NJ27</accession>
<dbReference type="GO" id="GO:0016757">
    <property type="term" value="F:glycosyltransferase activity"/>
    <property type="evidence" value="ECO:0007669"/>
    <property type="project" value="UniProtKB-ARBA"/>
</dbReference>
<dbReference type="SUPFAM" id="SSF53756">
    <property type="entry name" value="UDP-Glycosyltransferase/glycogen phosphorylase"/>
    <property type="match status" value="1"/>
</dbReference>
<dbReference type="Proteomes" id="UP000262073">
    <property type="component" value="Chromosome"/>
</dbReference>
<keyword evidence="4" id="KW-1185">Reference proteome</keyword>
<evidence type="ECO:0000313" key="4">
    <source>
        <dbReference type="Proteomes" id="UP000262073"/>
    </source>
</evidence>
<dbReference type="KEGG" id="salm:D0Y50_03590"/>
<keyword evidence="3" id="KW-0808">Transferase</keyword>
<dbReference type="OrthoDB" id="9792269at2"/>
<dbReference type="AlphaFoldDB" id="A0A346NJ27"/>
<evidence type="ECO:0000259" key="2">
    <source>
        <dbReference type="Pfam" id="PF13439"/>
    </source>
</evidence>
<dbReference type="Pfam" id="PF13439">
    <property type="entry name" value="Glyco_transf_4"/>
    <property type="match status" value="1"/>
</dbReference>
<evidence type="ECO:0000313" key="3">
    <source>
        <dbReference type="EMBL" id="AXR05534.1"/>
    </source>
</evidence>
<name>A0A346NJ27_9ALTE</name>
<dbReference type="Pfam" id="PF00534">
    <property type="entry name" value="Glycos_transf_1"/>
    <property type="match status" value="1"/>
</dbReference>
<protein>
    <submittedName>
        <fullName evidence="3">Glycosyltransferase</fullName>
    </submittedName>
</protein>
<organism evidence="3 4">
    <name type="scientific">Salinimonas sediminis</name>
    <dbReference type="NCBI Taxonomy" id="2303538"/>
    <lineage>
        <taxon>Bacteria</taxon>
        <taxon>Pseudomonadati</taxon>
        <taxon>Pseudomonadota</taxon>
        <taxon>Gammaproteobacteria</taxon>
        <taxon>Alteromonadales</taxon>
        <taxon>Alteromonadaceae</taxon>
        <taxon>Alteromonas/Salinimonas group</taxon>
        <taxon>Salinimonas</taxon>
    </lineage>
</organism>
<dbReference type="PANTHER" id="PTHR12526:SF630">
    <property type="entry name" value="GLYCOSYLTRANSFERASE"/>
    <property type="match status" value="1"/>
</dbReference>
<evidence type="ECO:0000259" key="1">
    <source>
        <dbReference type="Pfam" id="PF00534"/>
    </source>
</evidence>